<comment type="caution">
    <text evidence="1">The sequence shown here is derived from an EMBL/GenBank/DDBJ whole genome shotgun (WGS) entry which is preliminary data.</text>
</comment>
<protein>
    <submittedName>
        <fullName evidence="1">Uncharacterized protein</fullName>
    </submittedName>
</protein>
<accession>A0ABM9DWK6</accession>
<evidence type="ECO:0000313" key="1">
    <source>
        <dbReference type="EMBL" id="CAH2401144.1"/>
    </source>
</evidence>
<dbReference type="EMBL" id="CAKXZS010000022">
    <property type="protein sequence ID" value="CAH2401144.1"/>
    <property type="molecule type" value="Genomic_DNA"/>
</dbReference>
<proteinExistence type="predicted"/>
<gene>
    <name evidence="1" type="ORF">MES4922_290068</name>
</gene>
<reference evidence="1" key="1">
    <citation type="submission" date="2022-03" db="EMBL/GenBank/DDBJ databases">
        <authorList>
            <person name="Brunel B."/>
        </authorList>
    </citation>
    <scope>NUCLEOTIDE SEQUENCE</scope>
    <source>
        <strain evidence="1">STM4922sample</strain>
    </source>
</reference>
<evidence type="ECO:0000313" key="2">
    <source>
        <dbReference type="Proteomes" id="UP001152604"/>
    </source>
</evidence>
<name>A0ABM9DWK6_9HYPH</name>
<keyword evidence="2" id="KW-1185">Reference proteome</keyword>
<sequence length="62" mass="6707">MTGVTGDALAGSVHALRRLVTDRVQAKPETSSKPAVYQETPRNIFDGISPRCYRISASISDD</sequence>
<organism evidence="1 2">
    <name type="scientific">Mesorhizobium ventifaucium</name>
    <dbReference type="NCBI Taxonomy" id="666020"/>
    <lineage>
        <taxon>Bacteria</taxon>
        <taxon>Pseudomonadati</taxon>
        <taxon>Pseudomonadota</taxon>
        <taxon>Alphaproteobacteria</taxon>
        <taxon>Hyphomicrobiales</taxon>
        <taxon>Phyllobacteriaceae</taxon>
        <taxon>Mesorhizobium</taxon>
    </lineage>
</organism>
<dbReference type="Proteomes" id="UP001152604">
    <property type="component" value="Unassembled WGS sequence"/>
</dbReference>